<evidence type="ECO:0000256" key="6">
    <source>
        <dbReference type="PIRSR" id="PIRSR028757-1"/>
    </source>
</evidence>
<feature type="active site" description="Charge relay system" evidence="6">
    <location>
        <position position="206"/>
    </location>
</feature>
<dbReference type="GO" id="GO:0008236">
    <property type="term" value="F:serine-type peptidase activity"/>
    <property type="evidence" value="ECO:0007669"/>
    <property type="project" value="UniProtKB-KW"/>
</dbReference>
<organism evidence="9 10">
    <name type="scientific">Petrimonas mucosa</name>
    <dbReference type="NCBI Taxonomy" id="1642646"/>
    <lineage>
        <taxon>Bacteria</taxon>
        <taxon>Pseudomonadati</taxon>
        <taxon>Bacteroidota</taxon>
        <taxon>Bacteroidia</taxon>
        <taxon>Bacteroidales</taxon>
        <taxon>Dysgonomonadaceae</taxon>
        <taxon>Petrimonas</taxon>
    </lineage>
</organism>
<dbReference type="PANTHER" id="PTHR30237">
    <property type="entry name" value="MURAMOYLTETRAPEPTIDE CARBOXYPEPTIDASE"/>
    <property type="match status" value="1"/>
</dbReference>
<dbReference type="InterPro" id="IPR027461">
    <property type="entry name" value="Carboxypeptidase_A_C_sf"/>
</dbReference>
<feature type="active site" description="Nucleophile" evidence="6">
    <location>
        <position position="109"/>
    </location>
</feature>
<evidence type="ECO:0000313" key="10">
    <source>
        <dbReference type="Proteomes" id="UP000178485"/>
    </source>
</evidence>
<dbReference type="InterPro" id="IPR003507">
    <property type="entry name" value="S66_fam"/>
</dbReference>
<evidence type="ECO:0000256" key="1">
    <source>
        <dbReference type="ARBA" id="ARBA00010233"/>
    </source>
</evidence>
<dbReference type="Proteomes" id="UP000178485">
    <property type="component" value="Chromosome i"/>
</dbReference>
<accession>A0A1G4G8Z8</accession>
<dbReference type="Gene3D" id="3.40.50.10740">
    <property type="entry name" value="Class I glutamine amidotransferase-like"/>
    <property type="match status" value="1"/>
</dbReference>
<keyword evidence="10" id="KW-1185">Reference proteome</keyword>
<dbReference type="SUPFAM" id="SSF52317">
    <property type="entry name" value="Class I glutamine amidotransferase-like"/>
    <property type="match status" value="1"/>
</dbReference>
<dbReference type="InterPro" id="IPR027478">
    <property type="entry name" value="LdcA_N"/>
</dbReference>
<evidence type="ECO:0000259" key="7">
    <source>
        <dbReference type="Pfam" id="PF02016"/>
    </source>
</evidence>
<dbReference type="RefSeq" id="WP_071137384.1">
    <property type="nucleotide sequence ID" value="NZ_LT608328.1"/>
</dbReference>
<dbReference type="InterPro" id="IPR040921">
    <property type="entry name" value="Peptidase_S66C"/>
</dbReference>
<dbReference type="InterPro" id="IPR040449">
    <property type="entry name" value="Peptidase_S66_N"/>
</dbReference>
<reference evidence="9 10" key="1">
    <citation type="submission" date="2016-08" db="EMBL/GenBank/DDBJ databases">
        <authorList>
            <person name="Seilhamer J.J."/>
        </authorList>
    </citation>
    <scope>NUCLEOTIDE SEQUENCE [LARGE SCALE GENOMIC DNA]</scope>
    <source>
        <strain evidence="9">ING2-E5A</strain>
    </source>
</reference>
<dbReference type="Gene3D" id="3.50.30.60">
    <property type="entry name" value="LD-carboxypeptidase A C-terminal domain-like"/>
    <property type="match status" value="1"/>
</dbReference>
<dbReference type="AlphaFoldDB" id="A0A1G4G8Z8"/>
<dbReference type="InterPro" id="IPR029062">
    <property type="entry name" value="Class_I_gatase-like"/>
</dbReference>
<proteinExistence type="inferred from homology"/>
<protein>
    <submittedName>
        <fullName evidence="9">Putative murein peptide carboxypeptidase</fullName>
        <ecNumber evidence="9">3.4.16.-</ecNumber>
    </submittedName>
</protein>
<feature type="active site" description="Charge relay system" evidence="6">
    <location>
        <position position="275"/>
    </location>
</feature>
<dbReference type="GO" id="GO:0004180">
    <property type="term" value="F:carboxypeptidase activity"/>
    <property type="evidence" value="ECO:0007669"/>
    <property type="project" value="UniProtKB-KW"/>
</dbReference>
<keyword evidence="3" id="KW-0645">Protease</keyword>
<dbReference type="PANTHER" id="PTHR30237:SF2">
    <property type="entry name" value="MUREIN TETRAPEPTIDE CARBOXYPEPTIDASE"/>
    <property type="match status" value="1"/>
</dbReference>
<evidence type="ECO:0000256" key="3">
    <source>
        <dbReference type="ARBA" id="ARBA00022670"/>
    </source>
</evidence>
<name>A0A1G4G8Z8_9BACT</name>
<feature type="domain" description="LD-carboxypeptidase C-terminal" evidence="8">
    <location>
        <begin position="176"/>
        <end position="289"/>
    </location>
</feature>
<dbReference type="Pfam" id="PF17676">
    <property type="entry name" value="Peptidase_S66C"/>
    <property type="match status" value="1"/>
</dbReference>
<dbReference type="EC" id="3.4.16.-" evidence="9"/>
<dbReference type="SUPFAM" id="SSF141986">
    <property type="entry name" value="LD-carboxypeptidase A C-terminal domain-like"/>
    <property type="match status" value="1"/>
</dbReference>
<feature type="domain" description="LD-carboxypeptidase N-terminal" evidence="7">
    <location>
        <begin position="15"/>
        <end position="128"/>
    </location>
</feature>
<dbReference type="EMBL" id="LT608328">
    <property type="protein sequence ID" value="SCM59029.1"/>
    <property type="molecule type" value="Genomic_DNA"/>
</dbReference>
<dbReference type="GO" id="GO:0006508">
    <property type="term" value="P:proteolysis"/>
    <property type="evidence" value="ECO:0007669"/>
    <property type="project" value="UniProtKB-KW"/>
</dbReference>
<keyword evidence="4 9" id="KW-0378">Hydrolase</keyword>
<gene>
    <name evidence="9" type="primary">ykfA</name>
    <name evidence="9" type="ORF">ING2E5A_2216</name>
</gene>
<dbReference type="STRING" id="1642646.ING2E5A_2216"/>
<keyword evidence="5" id="KW-0720">Serine protease</keyword>
<comment type="similarity">
    <text evidence="1">Belongs to the peptidase S66 family.</text>
</comment>
<evidence type="ECO:0000256" key="2">
    <source>
        <dbReference type="ARBA" id="ARBA00022645"/>
    </source>
</evidence>
<dbReference type="Pfam" id="PF02016">
    <property type="entry name" value="Peptidase_S66"/>
    <property type="match status" value="1"/>
</dbReference>
<sequence>MLQPPTLQAGDKAVILSPAGKIEPGLVNGAATLLRSWGLSVEIAGNALCEAGRFSGSVDQRLDDLQHAMDDPTVRLIFCSRGGYGTVHLLDRLDFEMIRQYPKWVVGYSDITALHAALQSHGIISLHGPMAKHFAEEGPDDIAVRYTKAILTGEPVNYDIPVTDDARLNRKGEAAGRLFGGNLSVFCGVFGTRFAYTPKNGILFIEDIGEEPYKIDRYIHQLKLSGIFERISGLIVGQFTNYSEDGGMYATLNESIAFAVSGYAFPVCFNFPVGHVRENFPLLMGKEAKFIVEENGLIFKQN</sequence>
<dbReference type="CDD" id="cd07025">
    <property type="entry name" value="Peptidase_S66"/>
    <property type="match status" value="1"/>
</dbReference>
<evidence type="ECO:0000313" key="9">
    <source>
        <dbReference type="EMBL" id="SCM59029.1"/>
    </source>
</evidence>
<dbReference type="PIRSF" id="PIRSF028757">
    <property type="entry name" value="LD-carboxypeptidase"/>
    <property type="match status" value="1"/>
</dbReference>
<evidence type="ECO:0000256" key="5">
    <source>
        <dbReference type="ARBA" id="ARBA00022825"/>
    </source>
</evidence>
<evidence type="ECO:0000256" key="4">
    <source>
        <dbReference type="ARBA" id="ARBA00022801"/>
    </source>
</evidence>
<dbReference type="KEGG" id="pmuc:ING2E5A_2216"/>
<keyword evidence="2 9" id="KW-0121">Carboxypeptidase</keyword>
<evidence type="ECO:0000259" key="8">
    <source>
        <dbReference type="Pfam" id="PF17676"/>
    </source>
</evidence>